<dbReference type="Proteomes" id="UP000000311">
    <property type="component" value="Unassembled WGS sequence"/>
</dbReference>
<dbReference type="AlphaFoldDB" id="E2B1X9"/>
<reference evidence="2 3" key="1">
    <citation type="journal article" date="2010" name="Science">
        <title>Genomic comparison of the ants Camponotus floridanus and Harpegnathos saltator.</title>
        <authorList>
            <person name="Bonasio R."/>
            <person name="Zhang G."/>
            <person name="Ye C."/>
            <person name="Mutti N.S."/>
            <person name="Fang X."/>
            <person name="Qin N."/>
            <person name="Donahue G."/>
            <person name="Yang P."/>
            <person name="Li Q."/>
            <person name="Li C."/>
            <person name="Zhang P."/>
            <person name="Huang Z."/>
            <person name="Berger S.L."/>
            <person name="Reinberg D."/>
            <person name="Wang J."/>
            <person name="Liebig J."/>
        </authorList>
    </citation>
    <scope>NUCLEOTIDE SEQUENCE [LARGE SCALE GENOMIC DNA]</scope>
    <source>
        <strain evidence="3">C129</strain>
    </source>
</reference>
<feature type="non-terminal residue" evidence="2">
    <location>
        <position position="618"/>
    </location>
</feature>
<feature type="domain" description="HAT C-terminal dimerisation" evidence="1">
    <location>
        <begin position="556"/>
        <end position="610"/>
    </location>
</feature>
<keyword evidence="3" id="KW-1185">Reference proteome</keyword>
<evidence type="ECO:0000313" key="2">
    <source>
        <dbReference type="EMBL" id="EFN60310.1"/>
    </source>
</evidence>
<organism evidence="3">
    <name type="scientific">Camponotus floridanus</name>
    <name type="common">Florida carpenter ant</name>
    <dbReference type="NCBI Taxonomy" id="104421"/>
    <lineage>
        <taxon>Eukaryota</taxon>
        <taxon>Metazoa</taxon>
        <taxon>Ecdysozoa</taxon>
        <taxon>Arthropoda</taxon>
        <taxon>Hexapoda</taxon>
        <taxon>Insecta</taxon>
        <taxon>Pterygota</taxon>
        <taxon>Neoptera</taxon>
        <taxon>Endopterygota</taxon>
        <taxon>Hymenoptera</taxon>
        <taxon>Apocrita</taxon>
        <taxon>Aculeata</taxon>
        <taxon>Formicoidea</taxon>
        <taxon>Formicidae</taxon>
        <taxon>Formicinae</taxon>
        <taxon>Camponotus</taxon>
    </lineage>
</organism>
<evidence type="ECO:0000259" key="1">
    <source>
        <dbReference type="Pfam" id="PF05699"/>
    </source>
</evidence>
<dbReference type="InterPro" id="IPR012337">
    <property type="entry name" value="RNaseH-like_sf"/>
</dbReference>
<accession>E2B1X9</accession>
<dbReference type="Pfam" id="PF05699">
    <property type="entry name" value="Dimer_Tnp_hAT"/>
    <property type="match status" value="1"/>
</dbReference>
<dbReference type="EMBL" id="GL444986">
    <property type="protein sequence ID" value="EFN60310.1"/>
    <property type="molecule type" value="Genomic_DNA"/>
</dbReference>
<dbReference type="SUPFAM" id="SSF53098">
    <property type="entry name" value="Ribonuclease H-like"/>
    <property type="match status" value="1"/>
</dbReference>
<dbReference type="PANTHER" id="PTHR37162:SF1">
    <property type="entry name" value="BED-TYPE DOMAIN-CONTAINING PROTEIN"/>
    <property type="match status" value="1"/>
</dbReference>
<dbReference type="InParanoid" id="E2B1X9"/>
<gene>
    <name evidence="2" type="ORF">EAG_10260</name>
</gene>
<dbReference type="OMA" id="ICEHTAF"/>
<dbReference type="PANTHER" id="PTHR37162">
    <property type="entry name" value="HAT FAMILY DIMERISATION DOMAINCONTAINING PROTEIN-RELATED"/>
    <property type="match status" value="1"/>
</dbReference>
<name>E2B1X9_CAMFO</name>
<protein>
    <submittedName>
        <fullName evidence="2">Zinc finger protein KIAA0543</fullName>
    </submittedName>
</protein>
<dbReference type="GO" id="GO:0046983">
    <property type="term" value="F:protein dimerization activity"/>
    <property type="evidence" value="ECO:0007669"/>
    <property type="project" value="InterPro"/>
</dbReference>
<feature type="non-terminal residue" evidence="2">
    <location>
        <position position="1"/>
    </location>
</feature>
<evidence type="ECO:0000313" key="3">
    <source>
        <dbReference type="Proteomes" id="UP000000311"/>
    </source>
</evidence>
<proteinExistence type="predicted"/>
<sequence>QKFRKEWLKRNYFATWLLECPGDATRAFCKYCRCEINAKLCDLTHHMKTKKHIKAAAPFSSARSQQLRLNISSKTLKHCAAEVKLAMFICNHSAILSIDHLSLLCKNVFDESVAASQLRLHRTKCSGIIECVLYPHFQQDLLKSIQSESSFHKYSLFLDESTDITVKKILAIGINYFDTNKEVVISTFLTLVELNACNAESLASAVKETLNIYKLPLENLVGIATDNCSTMIGINNGLYQKLKEDVPNLILIKCVCHSLQLAVFHAANDTLPRVLEYLISETYNWFSRSSSRKCNYSELYKTINDGKEPKKIVQLANTRWLSIESAISSILNQYLELKTHFEIVRNSEKCYNAELLYNMYKDEINLLYLLFLKPILNHIQQVNRAFEGNNVDPLKLLSDLVLLINSISKMIILPAYNIDPIKNDIEPYLDQNPYLGYAFENKIRELTEQERITSVEEKNLRCRCKNFLFSLYKQIKQRLPDNIHILEKINLFSIDNVLKHQKLPITSLLIEMNIDPSQITLIEMEYNKLHFVKWNNINHTVHFWGEVYKYRDAVGENAFKNIAEIALLFLVLPMSNAEVERIFSQLNLIKNKTRNNLSLDMINSILCVRYGLKRHGKC</sequence>
<dbReference type="InterPro" id="IPR008906">
    <property type="entry name" value="HATC_C_dom"/>
</dbReference>